<reference evidence="1 2" key="1">
    <citation type="journal article" date="2013" name="Genome Announc.">
        <title>Draft Genome Sequence of Rhodococcus ruber Strain BKS 20-38.</title>
        <authorList>
            <person name="Bala M."/>
            <person name="Kumar S."/>
            <person name="Raghava G.P."/>
            <person name="Mayilraj S."/>
        </authorList>
    </citation>
    <scope>NUCLEOTIDE SEQUENCE [LARGE SCALE GENOMIC DNA]</scope>
    <source>
        <strain evidence="1 2">BKS 20-38</strain>
    </source>
</reference>
<comment type="caution">
    <text evidence="1">The sequence shown here is derived from an EMBL/GenBank/DDBJ whole genome shotgun (WGS) entry which is preliminary data.</text>
</comment>
<keyword evidence="2" id="KW-1185">Reference proteome</keyword>
<evidence type="ECO:0000313" key="1">
    <source>
        <dbReference type="EMBL" id="EME67367.1"/>
    </source>
</evidence>
<proteinExistence type="predicted"/>
<protein>
    <submittedName>
        <fullName evidence="1">TnpA family transposase</fullName>
    </submittedName>
</protein>
<dbReference type="Proteomes" id="UP000011731">
    <property type="component" value="Unassembled WGS sequence"/>
</dbReference>
<dbReference type="AlphaFoldDB" id="M2ZJ85"/>
<organism evidence="1 2">
    <name type="scientific">Rhodococcus ruber BKS 20-38</name>
    <dbReference type="NCBI Taxonomy" id="1278076"/>
    <lineage>
        <taxon>Bacteria</taxon>
        <taxon>Bacillati</taxon>
        <taxon>Actinomycetota</taxon>
        <taxon>Actinomycetes</taxon>
        <taxon>Mycobacteriales</taxon>
        <taxon>Nocardiaceae</taxon>
        <taxon>Rhodococcus</taxon>
    </lineage>
</organism>
<accession>M2ZJ85</accession>
<name>M2ZJ85_9NOCA</name>
<dbReference type="EMBL" id="AOEX01000008">
    <property type="protein sequence ID" value="EME67367.1"/>
    <property type="molecule type" value="Genomic_DNA"/>
</dbReference>
<sequence>MQHIDARGLQLAYDSAYGAMAAAVDRNRLDAAIAAMFENSDCMSVVTRFGCLGGVGALTVFGLTVEIGDRHRLTGRSIGACLGLVPIDPSGGGGE</sequence>
<evidence type="ECO:0000313" key="2">
    <source>
        <dbReference type="Proteomes" id="UP000011731"/>
    </source>
</evidence>
<dbReference type="PATRIC" id="fig|1278076.4.peg.92"/>
<dbReference type="RefSeq" id="WP_003934170.1">
    <property type="nucleotide sequence ID" value="NZ_AOEX01000008.1"/>
</dbReference>
<gene>
    <name evidence="1" type="ORF">G352_00442</name>
</gene>